<dbReference type="Pfam" id="PF05699">
    <property type="entry name" value="Dimer_Tnp_hAT"/>
    <property type="match status" value="1"/>
</dbReference>
<protein>
    <submittedName>
        <fullName evidence="2">Oidioi.mRNA.OKI2018_I69.chr2.g4035.t1.cds</fullName>
    </submittedName>
</protein>
<dbReference type="EMBL" id="OU015567">
    <property type="protein sequence ID" value="CAG5109508.1"/>
    <property type="molecule type" value="Genomic_DNA"/>
</dbReference>
<evidence type="ECO:0000313" key="3">
    <source>
        <dbReference type="Proteomes" id="UP001158576"/>
    </source>
</evidence>
<dbReference type="InterPro" id="IPR012337">
    <property type="entry name" value="RNaseH-like_sf"/>
</dbReference>
<dbReference type="Proteomes" id="UP001158576">
    <property type="component" value="Chromosome 2"/>
</dbReference>
<organism evidence="2 3">
    <name type="scientific">Oikopleura dioica</name>
    <name type="common">Tunicate</name>
    <dbReference type="NCBI Taxonomy" id="34765"/>
    <lineage>
        <taxon>Eukaryota</taxon>
        <taxon>Metazoa</taxon>
        <taxon>Chordata</taxon>
        <taxon>Tunicata</taxon>
        <taxon>Appendicularia</taxon>
        <taxon>Copelata</taxon>
        <taxon>Oikopleuridae</taxon>
        <taxon>Oikopleura</taxon>
    </lineage>
</organism>
<gene>
    <name evidence="2" type="ORF">OKIOD_LOCUS12800</name>
</gene>
<dbReference type="SUPFAM" id="SSF53098">
    <property type="entry name" value="Ribonuclease H-like"/>
    <property type="match status" value="1"/>
</dbReference>
<evidence type="ECO:0000313" key="2">
    <source>
        <dbReference type="EMBL" id="CAG5109508.1"/>
    </source>
</evidence>
<reference evidence="2 3" key="1">
    <citation type="submission" date="2021-04" db="EMBL/GenBank/DDBJ databases">
        <authorList>
            <person name="Bliznina A."/>
        </authorList>
    </citation>
    <scope>NUCLEOTIDE SEQUENCE [LARGE SCALE GENOMIC DNA]</scope>
</reference>
<proteinExistence type="predicted"/>
<sequence>MEWCSLLNGKVSRTSTLIIKIDGKDSVKGWTERAKGWAILMSKKLECAEKTPKNLEKSSQDLSDFKKALALRDSQESTNSTVVSSDIMEEMRRFPPSLPEYEKFEKVMKQDKVPENQWRYHFWVMNNLKFPMLAKLGRLLFRGSVCSSSCQERVFARCSKFYSSDRESLKTKTVETFLQFGYGEEMEKVLKSLKK</sequence>
<accession>A0ABN7T2H9</accession>
<name>A0ABN7T2H9_OIKDI</name>
<feature type="domain" description="HAT C-terminal dimerisation" evidence="1">
    <location>
        <begin position="106"/>
        <end position="176"/>
    </location>
</feature>
<dbReference type="InterPro" id="IPR008906">
    <property type="entry name" value="HATC_C_dom"/>
</dbReference>
<keyword evidence="3" id="KW-1185">Reference proteome</keyword>
<evidence type="ECO:0000259" key="1">
    <source>
        <dbReference type="Pfam" id="PF05699"/>
    </source>
</evidence>